<gene>
    <name evidence="3" type="ORF">LCGC14_2731460</name>
</gene>
<dbReference type="SUPFAM" id="SSF53448">
    <property type="entry name" value="Nucleotide-diphospho-sugar transferases"/>
    <property type="match status" value="1"/>
</dbReference>
<sequence>MVGESMEEYCKKRIKQGLSFCEKVNRVVPSTFCLACQGDWERWRKEDVGKYRQEHLKPLTEEQLNDKDLVSVVMPARECEKPYIQRTIDNLWETAVGPIEIVTVCDGWSGAYVKSLCFDEVIGQRAAVNIGVDFVTGKYIFRLDPHCALSEGWDARMKSSCGETDIVIPVYDHIDPDTWKPTGRDTAFWWLDKNLHCRSVRPWKPIQLREIEEDTMAFSGGAWMIRKKYYNQLGGHDESLGKHGAVGPEWSLKVWLTGGRVLIRTDVVCAHLFRSKSPFGYDWTERENAFKKLHKMWVEGEDPRRTKPIEWL</sequence>
<dbReference type="Pfam" id="PF00535">
    <property type="entry name" value="Glycos_transf_2"/>
    <property type="match status" value="1"/>
</dbReference>
<dbReference type="Gene3D" id="3.90.550.10">
    <property type="entry name" value="Spore Coat Polysaccharide Biosynthesis Protein SpsA, Chain A"/>
    <property type="match status" value="1"/>
</dbReference>
<reference evidence="3" key="1">
    <citation type="journal article" date="2015" name="Nature">
        <title>Complex archaea that bridge the gap between prokaryotes and eukaryotes.</title>
        <authorList>
            <person name="Spang A."/>
            <person name="Saw J.H."/>
            <person name="Jorgensen S.L."/>
            <person name="Zaremba-Niedzwiedzka K."/>
            <person name="Martijn J."/>
            <person name="Lind A.E."/>
            <person name="van Eijk R."/>
            <person name="Schleper C."/>
            <person name="Guy L."/>
            <person name="Ettema T.J."/>
        </authorList>
    </citation>
    <scope>NUCLEOTIDE SEQUENCE</scope>
</reference>
<dbReference type="GO" id="GO:0006493">
    <property type="term" value="P:protein O-linked glycosylation"/>
    <property type="evidence" value="ECO:0007669"/>
    <property type="project" value="TreeGrafter"/>
</dbReference>
<organism evidence="3">
    <name type="scientific">marine sediment metagenome</name>
    <dbReference type="NCBI Taxonomy" id="412755"/>
    <lineage>
        <taxon>unclassified sequences</taxon>
        <taxon>metagenomes</taxon>
        <taxon>ecological metagenomes</taxon>
    </lineage>
</organism>
<feature type="non-terminal residue" evidence="3">
    <location>
        <position position="312"/>
    </location>
</feature>
<proteinExistence type="predicted"/>
<evidence type="ECO:0000313" key="3">
    <source>
        <dbReference type="EMBL" id="KKK89602.1"/>
    </source>
</evidence>
<protein>
    <recommendedName>
        <fullName evidence="2">Glycosyltransferase 2-like domain-containing protein</fullName>
    </recommendedName>
</protein>
<dbReference type="CDD" id="cd00761">
    <property type="entry name" value="Glyco_tranf_GTA_type"/>
    <property type="match status" value="1"/>
</dbReference>
<dbReference type="InterPro" id="IPR001173">
    <property type="entry name" value="Glyco_trans_2-like"/>
</dbReference>
<dbReference type="PANTHER" id="PTHR11675:SF126">
    <property type="entry name" value="RICIN B LECTIN DOMAIN-CONTAINING PROTEIN"/>
    <property type="match status" value="1"/>
</dbReference>
<dbReference type="PANTHER" id="PTHR11675">
    <property type="entry name" value="N-ACETYLGALACTOSAMINYLTRANSFERASE"/>
    <property type="match status" value="1"/>
</dbReference>
<evidence type="ECO:0000256" key="1">
    <source>
        <dbReference type="ARBA" id="ARBA00023157"/>
    </source>
</evidence>
<dbReference type="GO" id="GO:0004653">
    <property type="term" value="F:polypeptide N-acetylgalactosaminyltransferase activity"/>
    <property type="evidence" value="ECO:0007669"/>
    <property type="project" value="TreeGrafter"/>
</dbReference>
<feature type="domain" description="Glycosyltransferase 2-like" evidence="2">
    <location>
        <begin position="71"/>
        <end position="233"/>
    </location>
</feature>
<name>A0A0F8Z785_9ZZZZ</name>
<accession>A0A0F8Z785</accession>
<dbReference type="EMBL" id="LAZR01049454">
    <property type="protein sequence ID" value="KKK89602.1"/>
    <property type="molecule type" value="Genomic_DNA"/>
</dbReference>
<dbReference type="AlphaFoldDB" id="A0A0F8Z785"/>
<evidence type="ECO:0000259" key="2">
    <source>
        <dbReference type="Pfam" id="PF00535"/>
    </source>
</evidence>
<comment type="caution">
    <text evidence="3">The sequence shown here is derived from an EMBL/GenBank/DDBJ whole genome shotgun (WGS) entry which is preliminary data.</text>
</comment>
<keyword evidence="1" id="KW-1015">Disulfide bond</keyword>
<dbReference type="GO" id="GO:0005794">
    <property type="term" value="C:Golgi apparatus"/>
    <property type="evidence" value="ECO:0007669"/>
    <property type="project" value="TreeGrafter"/>
</dbReference>
<dbReference type="InterPro" id="IPR029044">
    <property type="entry name" value="Nucleotide-diphossugar_trans"/>
</dbReference>